<dbReference type="OrthoDB" id="3222at2759"/>
<dbReference type="InterPro" id="IPR023271">
    <property type="entry name" value="Aquaporin-like"/>
</dbReference>
<evidence type="ECO:0000256" key="1">
    <source>
        <dbReference type="ARBA" id="ARBA00004141"/>
    </source>
</evidence>
<dbReference type="GO" id="GO:0015250">
    <property type="term" value="F:water channel activity"/>
    <property type="evidence" value="ECO:0007669"/>
    <property type="project" value="TreeGrafter"/>
</dbReference>
<feature type="transmembrane region" description="Helical" evidence="8">
    <location>
        <begin position="92"/>
        <end position="115"/>
    </location>
</feature>
<feature type="transmembrane region" description="Helical" evidence="8">
    <location>
        <begin position="136"/>
        <end position="155"/>
    </location>
</feature>
<evidence type="ECO:0000256" key="2">
    <source>
        <dbReference type="ARBA" id="ARBA00006175"/>
    </source>
</evidence>
<evidence type="ECO:0000313" key="10">
    <source>
        <dbReference type="Proteomes" id="UP000241462"/>
    </source>
</evidence>
<evidence type="ECO:0000256" key="7">
    <source>
        <dbReference type="RuleBase" id="RU000477"/>
    </source>
</evidence>
<evidence type="ECO:0000256" key="5">
    <source>
        <dbReference type="ARBA" id="ARBA00022989"/>
    </source>
</evidence>
<evidence type="ECO:0000313" key="9">
    <source>
        <dbReference type="EMBL" id="PSS05232.1"/>
    </source>
</evidence>
<keyword evidence="10" id="KW-1185">Reference proteome</keyword>
<dbReference type="STRING" id="2025994.A0A2T3ANJ0"/>
<comment type="similarity">
    <text evidence="2 7">Belongs to the MIP/aquaporin (TC 1.A.8) family.</text>
</comment>
<dbReference type="Gene3D" id="1.20.1080.10">
    <property type="entry name" value="Glycerol uptake facilitator protein"/>
    <property type="match status" value="1"/>
</dbReference>
<evidence type="ECO:0000256" key="4">
    <source>
        <dbReference type="ARBA" id="ARBA00022692"/>
    </source>
</evidence>
<name>A0A2T3ANJ0_9PEZI</name>
<dbReference type="InParanoid" id="A0A2T3ANJ0"/>
<dbReference type="PANTHER" id="PTHR43829:SF14">
    <property type="entry name" value="AQUAPORIN 3"/>
    <property type="match status" value="1"/>
</dbReference>
<feature type="transmembrane region" description="Helical" evidence="8">
    <location>
        <begin position="167"/>
        <end position="185"/>
    </location>
</feature>
<dbReference type="EMBL" id="KZ678372">
    <property type="protein sequence ID" value="PSS05232.1"/>
    <property type="molecule type" value="Genomic_DNA"/>
</dbReference>
<keyword evidence="6 8" id="KW-0472">Membrane</keyword>
<keyword evidence="4 7" id="KW-0812">Transmembrane</keyword>
<proteinExistence type="inferred from homology"/>
<dbReference type="GO" id="GO:0015254">
    <property type="term" value="F:glycerol channel activity"/>
    <property type="evidence" value="ECO:0007669"/>
    <property type="project" value="TreeGrafter"/>
</dbReference>
<dbReference type="InterPro" id="IPR050363">
    <property type="entry name" value="MIP/Aquaporin"/>
</dbReference>
<dbReference type="Proteomes" id="UP000241462">
    <property type="component" value="Unassembled WGS sequence"/>
</dbReference>
<comment type="subcellular location">
    <subcellularLocation>
        <location evidence="1">Membrane</location>
        <topology evidence="1">Multi-pass membrane protein</topology>
    </subcellularLocation>
</comment>
<sequence length="360" mass="39365">MSDLDRLQTHDLEIGITEAIQQHVSRTVVASKPVSQRKLDFEHARPRWLRECMGEATGVFFYVFPGLAATANFTINATAAGGVTAYSSLFQIGWAYAIGITFAIVTCAATSGGHFNPAITIALALWQGFPWKKVPYFIFSQIFGAFMAGILIMGMYWPEIQAMNDKYIAAGLPLVANGAPASILCSFPNTNQTNAGYLVLVEFFVDSFIAIVIWSCLDPANPFVAPAAAPFLIGLAYGNMVWGFADVTIATNLARDLGTRIVASIFYGGEVFTYMNYAPIGILVNVPATLFATAYYEFLMRDSFLIIGRGHAIHEDGEDGLMRHVSKTGRIEEEELRRVMSGGRAATITRTKESESRKMS</sequence>
<protein>
    <submittedName>
        <fullName evidence="9">Aquaporin-like protein</fullName>
    </submittedName>
</protein>
<feature type="transmembrane region" description="Helical" evidence="8">
    <location>
        <begin position="280"/>
        <end position="299"/>
    </location>
</feature>
<dbReference type="InterPro" id="IPR000425">
    <property type="entry name" value="MIP"/>
</dbReference>
<dbReference type="Pfam" id="PF00230">
    <property type="entry name" value="MIP"/>
    <property type="match status" value="1"/>
</dbReference>
<dbReference type="PANTHER" id="PTHR43829">
    <property type="entry name" value="AQUAPORIN OR AQUAGLYCEROPORIN RELATED"/>
    <property type="match status" value="1"/>
</dbReference>
<evidence type="ECO:0000256" key="3">
    <source>
        <dbReference type="ARBA" id="ARBA00022448"/>
    </source>
</evidence>
<dbReference type="GO" id="GO:0005886">
    <property type="term" value="C:plasma membrane"/>
    <property type="evidence" value="ECO:0007669"/>
    <property type="project" value="TreeGrafter"/>
</dbReference>
<feature type="transmembrane region" description="Helical" evidence="8">
    <location>
        <begin position="197"/>
        <end position="217"/>
    </location>
</feature>
<dbReference type="AlphaFoldDB" id="A0A2T3ANJ0"/>
<evidence type="ECO:0000256" key="8">
    <source>
        <dbReference type="SAM" id="Phobius"/>
    </source>
</evidence>
<accession>A0A2T3ANJ0</accession>
<reference evidence="9 10" key="1">
    <citation type="journal article" date="2018" name="Mycol. Prog.">
        <title>Coniella lustricola, a new species from submerged detritus.</title>
        <authorList>
            <person name="Raudabaugh D.B."/>
            <person name="Iturriaga T."/>
            <person name="Carver A."/>
            <person name="Mondo S."/>
            <person name="Pangilinan J."/>
            <person name="Lipzen A."/>
            <person name="He G."/>
            <person name="Amirebrahimi M."/>
            <person name="Grigoriev I.V."/>
            <person name="Miller A.N."/>
        </authorList>
    </citation>
    <scope>NUCLEOTIDE SEQUENCE [LARGE SCALE GENOMIC DNA]</scope>
    <source>
        <strain evidence="9 10">B22-T-1</strain>
    </source>
</reference>
<organism evidence="9 10">
    <name type="scientific">Coniella lustricola</name>
    <dbReference type="NCBI Taxonomy" id="2025994"/>
    <lineage>
        <taxon>Eukaryota</taxon>
        <taxon>Fungi</taxon>
        <taxon>Dikarya</taxon>
        <taxon>Ascomycota</taxon>
        <taxon>Pezizomycotina</taxon>
        <taxon>Sordariomycetes</taxon>
        <taxon>Sordariomycetidae</taxon>
        <taxon>Diaporthales</taxon>
        <taxon>Schizoparmaceae</taxon>
        <taxon>Coniella</taxon>
    </lineage>
</organism>
<gene>
    <name evidence="9" type="ORF">BD289DRAFT_3000</name>
</gene>
<evidence type="ECO:0000256" key="6">
    <source>
        <dbReference type="ARBA" id="ARBA00023136"/>
    </source>
</evidence>
<dbReference type="PROSITE" id="PS00221">
    <property type="entry name" value="MIP"/>
    <property type="match status" value="1"/>
</dbReference>
<dbReference type="PRINTS" id="PR00783">
    <property type="entry name" value="MINTRINSICP"/>
</dbReference>
<keyword evidence="3 7" id="KW-0813">Transport</keyword>
<keyword evidence="5 8" id="KW-1133">Transmembrane helix</keyword>
<feature type="transmembrane region" description="Helical" evidence="8">
    <location>
        <begin position="59"/>
        <end position="86"/>
    </location>
</feature>
<feature type="transmembrane region" description="Helical" evidence="8">
    <location>
        <begin position="223"/>
        <end position="245"/>
    </location>
</feature>
<dbReference type="InterPro" id="IPR022357">
    <property type="entry name" value="MIP_CS"/>
</dbReference>
<dbReference type="SUPFAM" id="SSF81338">
    <property type="entry name" value="Aquaporin-like"/>
    <property type="match status" value="1"/>
</dbReference>